<dbReference type="PANTHER" id="PTHR24096:SF323">
    <property type="entry name" value="BLR3536 PROTEIN"/>
    <property type="match status" value="1"/>
</dbReference>
<dbReference type="SUPFAM" id="SSF56801">
    <property type="entry name" value="Acetyl-CoA synthetase-like"/>
    <property type="match status" value="1"/>
</dbReference>
<dbReference type="RefSeq" id="WP_191325166.1">
    <property type="nucleotide sequence ID" value="NZ_BMZP01000015.1"/>
</dbReference>
<dbReference type="Gene3D" id="3.40.50.12780">
    <property type="entry name" value="N-terminal domain of ligase-like"/>
    <property type="match status" value="1"/>
</dbReference>
<dbReference type="Pfam" id="PF13193">
    <property type="entry name" value="AMP-binding_C"/>
    <property type="match status" value="1"/>
</dbReference>
<keyword evidence="4" id="KW-1185">Reference proteome</keyword>
<dbReference type="InterPro" id="IPR020845">
    <property type="entry name" value="AMP-binding_CS"/>
</dbReference>
<gene>
    <name evidence="3" type="ORF">ACFOOT_17980</name>
</gene>
<sequence length="505" mass="54536">MSAEGFFAAAARTADRPAAILGDSGEGISFVDLAARSADLAGRLRYDLAEGDRVAILLKNDLDYFVAAWAARRSGLRYVPINWHLQPAETAYIIENSEARAVVSSIGLGALARAATETTARSALMLSMDAPFGAFRSIADVPGLPSFEGREGSAMMYSSGTTGTPKGILRPLGTQPVGAPGPGELLMRHAYGVGADSVFLAPGPLYHAAPLAWTMGTQVLGGTSVVLSSFDAEAVLAAIERFRVTHALFVPTHFVRMLKLPEAVRRRYDLSSLKAAIHAAAPCPPEVKRRMIEWLGPVIEEFYGASEGGFVTVSSSEWLERPGTVGRSMAGPIRILDDDGRDLPRGTKGVVYFQMSMPFEYYKEPDKTGEAIRDGQWCTAGDIGYLDEDDFLFLVDRKSNMIISGGVNIYPQEVESLLALHPLVEDLAVIGIPNAEFGEEVKAVVALARGQAPSQALAEELIAYCRARLAHYKCPRSVDFVAEIPRLPSGKVRKQALLERYRETA</sequence>
<dbReference type="EMBL" id="JBHRYE010000042">
    <property type="protein sequence ID" value="MFC3673315.1"/>
    <property type="molecule type" value="Genomic_DNA"/>
</dbReference>
<evidence type="ECO:0000313" key="4">
    <source>
        <dbReference type="Proteomes" id="UP001595683"/>
    </source>
</evidence>
<feature type="domain" description="AMP-dependent synthetase/ligase" evidence="1">
    <location>
        <begin position="6"/>
        <end position="354"/>
    </location>
</feature>
<dbReference type="InterPro" id="IPR000873">
    <property type="entry name" value="AMP-dep_synth/lig_dom"/>
</dbReference>
<reference evidence="4" key="1">
    <citation type="journal article" date="2019" name="Int. J. Syst. Evol. Microbiol.">
        <title>The Global Catalogue of Microorganisms (GCM) 10K type strain sequencing project: providing services to taxonomists for standard genome sequencing and annotation.</title>
        <authorList>
            <consortium name="The Broad Institute Genomics Platform"/>
            <consortium name="The Broad Institute Genome Sequencing Center for Infectious Disease"/>
            <person name="Wu L."/>
            <person name="Ma J."/>
        </authorList>
    </citation>
    <scope>NUCLEOTIDE SEQUENCE [LARGE SCALE GENOMIC DNA]</scope>
    <source>
        <strain evidence="4">KCTC 42224</strain>
    </source>
</reference>
<comment type="caution">
    <text evidence="3">The sequence shown here is derived from an EMBL/GenBank/DDBJ whole genome shotgun (WGS) entry which is preliminary data.</text>
</comment>
<proteinExistence type="predicted"/>
<dbReference type="PROSITE" id="PS00455">
    <property type="entry name" value="AMP_BINDING"/>
    <property type="match status" value="1"/>
</dbReference>
<organism evidence="3 4">
    <name type="scientific">Novosphingobium pokkalii</name>
    <dbReference type="NCBI Taxonomy" id="1770194"/>
    <lineage>
        <taxon>Bacteria</taxon>
        <taxon>Pseudomonadati</taxon>
        <taxon>Pseudomonadota</taxon>
        <taxon>Alphaproteobacteria</taxon>
        <taxon>Sphingomonadales</taxon>
        <taxon>Sphingomonadaceae</taxon>
        <taxon>Novosphingobium</taxon>
    </lineage>
</organism>
<dbReference type="InterPro" id="IPR045851">
    <property type="entry name" value="AMP-bd_C_sf"/>
</dbReference>
<name>A0ABV7V861_9SPHN</name>
<accession>A0ABV7V861</accession>
<dbReference type="Gene3D" id="3.30.300.30">
    <property type="match status" value="1"/>
</dbReference>
<dbReference type="Proteomes" id="UP001595683">
    <property type="component" value="Unassembled WGS sequence"/>
</dbReference>
<feature type="domain" description="AMP-binding enzyme C-terminal" evidence="2">
    <location>
        <begin position="413"/>
        <end position="491"/>
    </location>
</feature>
<dbReference type="InterPro" id="IPR025110">
    <property type="entry name" value="AMP-bd_C"/>
</dbReference>
<evidence type="ECO:0000313" key="3">
    <source>
        <dbReference type="EMBL" id="MFC3673315.1"/>
    </source>
</evidence>
<evidence type="ECO:0000259" key="2">
    <source>
        <dbReference type="Pfam" id="PF13193"/>
    </source>
</evidence>
<evidence type="ECO:0000259" key="1">
    <source>
        <dbReference type="Pfam" id="PF00501"/>
    </source>
</evidence>
<dbReference type="InterPro" id="IPR042099">
    <property type="entry name" value="ANL_N_sf"/>
</dbReference>
<dbReference type="PANTHER" id="PTHR24096">
    <property type="entry name" value="LONG-CHAIN-FATTY-ACID--COA LIGASE"/>
    <property type="match status" value="1"/>
</dbReference>
<protein>
    <submittedName>
        <fullName evidence="3">AMP-binding protein</fullName>
    </submittedName>
</protein>
<dbReference type="Pfam" id="PF00501">
    <property type="entry name" value="AMP-binding"/>
    <property type="match status" value="1"/>
</dbReference>